<organism evidence="2 4">
    <name type="scientific">Trichuris suis</name>
    <name type="common">pig whipworm</name>
    <dbReference type="NCBI Taxonomy" id="68888"/>
    <lineage>
        <taxon>Eukaryota</taxon>
        <taxon>Metazoa</taxon>
        <taxon>Ecdysozoa</taxon>
        <taxon>Nematoda</taxon>
        <taxon>Enoplea</taxon>
        <taxon>Dorylaimia</taxon>
        <taxon>Trichinellida</taxon>
        <taxon>Trichuridae</taxon>
        <taxon>Trichuris</taxon>
    </lineage>
</organism>
<proteinExistence type="predicted"/>
<evidence type="ECO:0000313" key="3">
    <source>
        <dbReference type="EMBL" id="KFD63001.1"/>
    </source>
</evidence>
<reference evidence="2 4" key="1">
    <citation type="journal article" date="2014" name="Nat. Genet.">
        <title>Genome and transcriptome of the porcine whipworm Trichuris suis.</title>
        <authorList>
            <person name="Jex A.R."/>
            <person name="Nejsum P."/>
            <person name="Schwarz E.M."/>
            <person name="Hu L."/>
            <person name="Young N.D."/>
            <person name="Hall R.S."/>
            <person name="Korhonen P.K."/>
            <person name="Liao S."/>
            <person name="Thamsborg S."/>
            <person name="Xia J."/>
            <person name="Xu P."/>
            <person name="Wang S."/>
            <person name="Scheerlinck J.P."/>
            <person name="Hofmann A."/>
            <person name="Sternberg P.W."/>
            <person name="Wang J."/>
            <person name="Gasser R.B."/>
        </authorList>
    </citation>
    <scope>NUCLEOTIDE SEQUENCE [LARGE SCALE GENOMIC DNA]</scope>
    <source>
        <strain evidence="3">DCEP-RM93F</strain>
        <strain evidence="2">DCEP-RM93M</strain>
    </source>
</reference>
<dbReference type="EMBL" id="KL367583">
    <property type="protein sequence ID" value="KFD63001.1"/>
    <property type="molecule type" value="Genomic_DNA"/>
</dbReference>
<evidence type="ECO:0000256" key="1">
    <source>
        <dbReference type="SAM" id="MobiDB-lite"/>
    </source>
</evidence>
<dbReference type="CDD" id="cd00174">
    <property type="entry name" value="SH3"/>
    <property type="match status" value="1"/>
</dbReference>
<feature type="compositionally biased region" description="Polar residues" evidence="1">
    <location>
        <begin position="134"/>
        <end position="145"/>
    </location>
</feature>
<dbReference type="AlphaFoldDB" id="A0A085MEC7"/>
<protein>
    <recommendedName>
        <fullName evidence="5">SH3 domain-containing protein</fullName>
    </recommendedName>
</protein>
<evidence type="ECO:0000313" key="4">
    <source>
        <dbReference type="Proteomes" id="UP000030764"/>
    </source>
</evidence>
<name>A0A085MEC7_9BILA</name>
<keyword evidence="4" id="KW-1185">Reference proteome</keyword>
<accession>A0A085MEC7</accession>
<sequence length="243" mass="27271">MRLLCFPFHRNSRSLDNKRTNLDPQLTTFNWTQHSTPIMRATSSNLSRQRDSPYIRINGKKTVPLSVSQSHVPLENDELAVAPGDTVFAVYCYNNDWVYIVNCDGEEGFIPATACVYKRSRKRKLTKSSPPQPSANSTCFNNQKTAKGRAASPEGLENVNRFLKTLSVCSTEYTSSGSLISHEDAKVQCSPESSPPVFYETSSDTSFLHLSKMINKGMFTAEKGESILNFNQRDLQRIFLGPK</sequence>
<dbReference type="SUPFAM" id="SSF50044">
    <property type="entry name" value="SH3-domain"/>
    <property type="match status" value="1"/>
</dbReference>
<feature type="region of interest" description="Disordered" evidence="1">
    <location>
        <begin position="125"/>
        <end position="152"/>
    </location>
</feature>
<dbReference type="EMBL" id="KL363199">
    <property type="protein sequence ID" value="KFD55573.1"/>
    <property type="molecule type" value="Genomic_DNA"/>
</dbReference>
<evidence type="ECO:0000313" key="2">
    <source>
        <dbReference type="EMBL" id="KFD55573.1"/>
    </source>
</evidence>
<evidence type="ECO:0008006" key="5">
    <source>
        <dbReference type="Google" id="ProtNLM"/>
    </source>
</evidence>
<gene>
    <name evidence="2" type="ORF">M513_03625</name>
    <name evidence="3" type="ORF">M514_03625</name>
</gene>
<dbReference type="Proteomes" id="UP000030764">
    <property type="component" value="Unassembled WGS sequence"/>
</dbReference>
<dbReference type="InterPro" id="IPR036028">
    <property type="entry name" value="SH3-like_dom_sf"/>
</dbReference>
<dbReference type="Gene3D" id="2.30.30.40">
    <property type="entry name" value="SH3 Domains"/>
    <property type="match status" value="1"/>
</dbReference>
<dbReference type="Proteomes" id="UP000030758">
    <property type="component" value="Unassembled WGS sequence"/>
</dbReference>